<feature type="compositionally biased region" description="Basic and acidic residues" evidence="1">
    <location>
        <begin position="1"/>
        <end position="12"/>
    </location>
</feature>
<dbReference type="Proteomes" id="UP000247727">
    <property type="component" value="Unassembled WGS sequence"/>
</dbReference>
<dbReference type="OrthoDB" id="7873527at2"/>
<evidence type="ECO:0000259" key="2">
    <source>
        <dbReference type="Pfam" id="PF13403"/>
    </source>
</evidence>
<protein>
    <submittedName>
        <fullName evidence="3">Hint domain-containing protein</fullName>
    </submittedName>
</protein>
<name>A0A318U408_9RHOB</name>
<feature type="region of interest" description="Disordered" evidence="1">
    <location>
        <begin position="1"/>
        <end position="24"/>
    </location>
</feature>
<dbReference type="AlphaFoldDB" id="A0A318U408"/>
<evidence type="ECO:0000313" key="3">
    <source>
        <dbReference type="EMBL" id="PYF13248.1"/>
    </source>
</evidence>
<evidence type="ECO:0000313" key="4">
    <source>
        <dbReference type="Proteomes" id="UP000247727"/>
    </source>
</evidence>
<dbReference type="Pfam" id="PF13403">
    <property type="entry name" value="Hint_2"/>
    <property type="match status" value="1"/>
</dbReference>
<proteinExistence type="predicted"/>
<reference evidence="3 4" key="1">
    <citation type="submission" date="2018-06" db="EMBL/GenBank/DDBJ databases">
        <title>Genomic Encyclopedia of Type Strains, Phase III (KMG-III): the genomes of soil and plant-associated and newly described type strains.</title>
        <authorList>
            <person name="Whitman W."/>
        </authorList>
    </citation>
    <scope>NUCLEOTIDE SEQUENCE [LARGE SCALE GENOMIC DNA]</scope>
    <source>
        <strain evidence="3 4">JA737</strain>
    </source>
</reference>
<evidence type="ECO:0000256" key="1">
    <source>
        <dbReference type="SAM" id="MobiDB-lite"/>
    </source>
</evidence>
<feature type="domain" description="Hedgehog/Intein (Hint)" evidence="2">
    <location>
        <begin position="41"/>
        <end position="166"/>
    </location>
</feature>
<accession>A0A318U408</accession>
<dbReference type="EMBL" id="QJTK01000001">
    <property type="protein sequence ID" value="PYF13248.1"/>
    <property type="molecule type" value="Genomic_DNA"/>
</dbReference>
<organism evidence="3 4">
    <name type="scientific">Rhodobacter viridis</name>
    <dbReference type="NCBI Taxonomy" id="1054202"/>
    <lineage>
        <taxon>Bacteria</taxon>
        <taxon>Pseudomonadati</taxon>
        <taxon>Pseudomonadota</taxon>
        <taxon>Alphaproteobacteria</taxon>
        <taxon>Rhodobacterales</taxon>
        <taxon>Rhodobacter group</taxon>
        <taxon>Rhodobacter</taxon>
    </lineage>
</organism>
<dbReference type="InterPro" id="IPR028992">
    <property type="entry name" value="Hedgehog/Intein_dom"/>
</dbReference>
<sequence>MDRQATGRDDGGAKGPASSAPSFTFDTRKSAEGAHGVAGIAMGSRVATMDGLLPVEFLNLGDRIVTRAGLRVLRGLSSLPLVSRLVAIAPGALGHDRPGQAMVLGAGTRVLLRDWRAQVMFGAPQALVPVERLIDGQFITRLSGRKIRLFALHFEAPEVIYADGVEIGCTPLAVRA</sequence>
<keyword evidence="4" id="KW-1185">Reference proteome</keyword>
<comment type="caution">
    <text evidence="3">The sequence shown here is derived from an EMBL/GenBank/DDBJ whole genome shotgun (WGS) entry which is preliminary data.</text>
</comment>
<dbReference type="RefSeq" id="WP_110804231.1">
    <property type="nucleotide sequence ID" value="NZ_QJTK01000001.1"/>
</dbReference>
<gene>
    <name evidence="3" type="ORF">C8J30_101636</name>
</gene>